<keyword evidence="2" id="KW-1185">Reference proteome</keyword>
<evidence type="ECO:0000313" key="2">
    <source>
        <dbReference type="Proteomes" id="UP000320011"/>
    </source>
</evidence>
<dbReference type="AlphaFoldDB" id="A0A558APT6"/>
<comment type="caution">
    <text evidence="1">The sequence shown here is derived from an EMBL/GenBank/DDBJ whole genome shotgun (WGS) entry which is preliminary data.</text>
</comment>
<dbReference type="RefSeq" id="WP_144592519.1">
    <property type="nucleotide sequence ID" value="NZ_VJWX01000503.1"/>
</dbReference>
<dbReference type="OrthoDB" id="9760040at2"/>
<proteinExistence type="predicted"/>
<dbReference type="PANTHER" id="PTHR33361">
    <property type="entry name" value="GLR0591 PROTEIN"/>
    <property type="match status" value="1"/>
</dbReference>
<protein>
    <submittedName>
        <fullName evidence="1">DUF885 domain-containing protein</fullName>
    </submittedName>
</protein>
<name>A0A558APT6_9PSEU</name>
<gene>
    <name evidence="1" type="ORF">FNH05_31665</name>
</gene>
<accession>A0A558APT6</accession>
<sequence length="521" mass="57651">MRASVLGLPGEHDRLPDLGMETEGRLRARYSDLARRAAGAEGDAVTRQVVIQQAQAAVDLLDARLPEFLVSDSFDAPVQRVLLDLSLTKLTDPDRAKGFLTRLAALPSFVDQVIERQRGELVPPGFLVDMAIAYFDRFLADPAAGPLRLDADVPGFAAERDRLLTGAVRPALRRYRDFLATEVKPRSLPAERAGLCWQPGGEQRYQGLIRVHTTTGRSARELHETGLALIESLGEEYRELGSRVFGTTELPEIFHRLRTDPALRWSSGEELLASARTAIRRAEEAAPRWFRTVPERRCEVSAVPEGDADGGTIAYYIEPALDGSRPGTYYANTFQAEQRFRHTAEAIAYHEAVPGHHFQISLAQGLSGLPLLRRIADVNAFVEGWGLYAERLADEMGLYTSDLARLGMLTQDSMRAGRLVVDTGLHALGWSRRQAVDYLTEHTPMAPMEIEAEIDRYAGCPGQALSYMVGRLEILRIRDEAERALGGKFDIRDFHDIVLGGGNLPLSVLGTVVETWTRGQS</sequence>
<reference evidence="1 2" key="2">
    <citation type="submission" date="2019-08" db="EMBL/GenBank/DDBJ databases">
        <title>Amycolatopsis acidicola sp. nov., isolated from peat swamp forest soil.</title>
        <authorList>
            <person name="Srisuk N."/>
        </authorList>
    </citation>
    <scope>NUCLEOTIDE SEQUENCE [LARGE SCALE GENOMIC DNA]</scope>
    <source>
        <strain evidence="1 2">TBRC 6029</strain>
    </source>
</reference>
<dbReference type="PANTHER" id="PTHR33361:SF2">
    <property type="entry name" value="DUF885 DOMAIN-CONTAINING PROTEIN"/>
    <property type="match status" value="1"/>
</dbReference>
<dbReference type="Proteomes" id="UP000320011">
    <property type="component" value="Unassembled WGS sequence"/>
</dbReference>
<dbReference type="Pfam" id="PF05960">
    <property type="entry name" value="DUF885"/>
    <property type="match status" value="1"/>
</dbReference>
<dbReference type="InterPro" id="IPR010281">
    <property type="entry name" value="DUF885"/>
</dbReference>
<reference evidence="1 2" key="1">
    <citation type="submission" date="2019-07" db="EMBL/GenBank/DDBJ databases">
        <authorList>
            <person name="Duangmal K."/>
            <person name="Teo W.F.A."/>
        </authorList>
    </citation>
    <scope>NUCLEOTIDE SEQUENCE [LARGE SCALE GENOMIC DNA]</scope>
    <source>
        <strain evidence="1 2">TBRC 6029</strain>
    </source>
</reference>
<organism evidence="1 2">
    <name type="scientific">Amycolatopsis rhizosphaerae</name>
    <dbReference type="NCBI Taxonomy" id="2053003"/>
    <lineage>
        <taxon>Bacteria</taxon>
        <taxon>Bacillati</taxon>
        <taxon>Actinomycetota</taxon>
        <taxon>Actinomycetes</taxon>
        <taxon>Pseudonocardiales</taxon>
        <taxon>Pseudonocardiaceae</taxon>
        <taxon>Amycolatopsis</taxon>
    </lineage>
</organism>
<dbReference type="EMBL" id="VJWX01000503">
    <property type="protein sequence ID" value="TVT26256.1"/>
    <property type="molecule type" value="Genomic_DNA"/>
</dbReference>
<evidence type="ECO:0000313" key="1">
    <source>
        <dbReference type="EMBL" id="TVT26256.1"/>
    </source>
</evidence>